<dbReference type="InterPro" id="IPR009003">
    <property type="entry name" value="Peptidase_S1_PA"/>
</dbReference>
<dbReference type="SUPFAM" id="SSF50494">
    <property type="entry name" value="Trypsin-like serine proteases"/>
    <property type="match status" value="1"/>
</dbReference>
<dbReference type="PANTHER" id="PTHR24260">
    <property type="match status" value="1"/>
</dbReference>
<dbReference type="InterPro" id="IPR001254">
    <property type="entry name" value="Trypsin_dom"/>
</dbReference>
<proteinExistence type="predicted"/>
<dbReference type="GO" id="GO:0006508">
    <property type="term" value="P:proteolysis"/>
    <property type="evidence" value="ECO:0007669"/>
    <property type="project" value="InterPro"/>
</dbReference>
<comment type="caution">
    <text evidence="2">The sequence shown here is derived from an EMBL/GenBank/DDBJ whole genome shotgun (WGS) entry which is preliminary data.</text>
</comment>
<dbReference type="Gene3D" id="2.40.10.10">
    <property type="entry name" value="Trypsin-like serine proteases"/>
    <property type="match status" value="1"/>
</dbReference>
<keyword evidence="3" id="KW-1185">Reference proteome</keyword>
<reference evidence="2 3" key="1">
    <citation type="submission" date="2021-06" db="EMBL/GenBank/DDBJ databases">
        <title>Caerostris extrusa draft genome.</title>
        <authorList>
            <person name="Kono N."/>
            <person name="Arakawa K."/>
        </authorList>
    </citation>
    <scope>NUCLEOTIDE SEQUENCE [LARGE SCALE GENOMIC DNA]</scope>
</reference>
<dbReference type="Pfam" id="PF00089">
    <property type="entry name" value="Trypsin"/>
    <property type="match status" value="1"/>
</dbReference>
<evidence type="ECO:0000259" key="1">
    <source>
        <dbReference type="Pfam" id="PF00089"/>
    </source>
</evidence>
<protein>
    <recommendedName>
        <fullName evidence="1">Peptidase S1 domain-containing protein</fullName>
    </recommendedName>
</protein>
<dbReference type="InterPro" id="IPR051333">
    <property type="entry name" value="CLIP_Serine_Protease"/>
</dbReference>
<dbReference type="InterPro" id="IPR043504">
    <property type="entry name" value="Peptidase_S1_PA_chymotrypsin"/>
</dbReference>
<sequence length="119" mass="13389">MDCCENEKLRVFFPRPRNLREGIVTRTLDNSKCKRKKMSITICALGEEKNQTVCMGDSGSVAFQKCGHSWYGVGVVSSQAHGECDPSLPSYYSKVASHFDWIKRHARRLPKPQSITIPG</sequence>
<dbReference type="GO" id="GO:0004252">
    <property type="term" value="F:serine-type endopeptidase activity"/>
    <property type="evidence" value="ECO:0007669"/>
    <property type="project" value="InterPro"/>
</dbReference>
<accession>A0AAV4XHE5</accession>
<dbReference type="EMBL" id="BPLR01017800">
    <property type="protein sequence ID" value="GIY94552.1"/>
    <property type="molecule type" value="Genomic_DNA"/>
</dbReference>
<evidence type="ECO:0000313" key="3">
    <source>
        <dbReference type="Proteomes" id="UP001054945"/>
    </source>
</evidence>
<gene>
    <name evidence="2" type="ORF">CEXT_696601</name>
</gene>
<evidence type="ECO:0000313" key="2">
    <source>
        <dbReference type="EMBL" id="GIY94552.1"/>
    </source>
</evidence>
<organism evidence="2 3">
    <name type="scientific">Caerostris extrusa</name>
    <name type="common">Bark spider</name>
    <name type="synonym">Caerostris bankana</name>
    <dbReference type="NCBI Taxonomy" id="172846"/>
    <lineage>
        <taxon>Eukaryota</taxon>
        <taxon>Metazoa</taxon>
        <taxon>Ecdysozoa</taxon>
        <taxon>Arthropoda</taxon>
        <taxon>Chelicerata</taxon>
        <taxon>Arachnida</taxon>
        <taxon>Araneae</taxon>
        <taxon>Araneomorphae</taxon>
        <taxon>Entelegynae</taxon>
        <taxon>Araneoidea</taxon>
        <taxon>Araneidae</taxon>
        <taxon>Caerostris</taxon>
    </lineage>
</organism>
<dbReference type="AlphaFoldDB" id="A0AAV4XHE5"/>
<dbReference type="PANTHER" id="PTHR24260:SF136">
    <property type="entry name" value="GH08193P-RELATED"/>
    <property type="match status" value="1"/>
</dbReference>
<dbReference type="Proteomes" id="UP001054945">
    <property type="component" value="Unassembled WGS sequence"/>
</dbReference>
<name>A0AAV4XHE5_CAEEX</name>
<feature type="domain" description="Peptidase S1" evidence="1">
    <location>
        <begin position="17"/>
        <end position="102"/>
    </location>
</feature>